<dbReference type="RefSeq" id="WP_243304544.1">
    <property type="nucleotide sequence ID" value="NZ_JALGBI010000001.1"/>
</dbReference>
<reference evidence="3" key="1">
    <citation type="submission" date="2022-03" db="EMBL/GenBank/DDBJ databases">
        <authorList>
            <person name="Woo C.Y."/>
        </authorList>
    </citation>
    <scope>NUCLEOTIDE SEQUENCE</scope>
    <source>
        <strain evidence="3">CYS-02</strain>
    </source>
</reference>
<feature type="signal peptide" evidence="2">
    <location>
        <begin position="1"/>
        <end position="26"/>
    </location>
</feature>
<dbReference type="AlphaFoldDB" id="A0A9X1VR88"/>
<keyword evidence="2" id="KW-0732">Signal</keyword>
<comment type="caution">
    <text evidence="3">The sequence shown here is derived from an EMBL/GenBank/DDBJ whole genome shotgun (WGS) entry which is preliminary data.</text>
</comment>
<sequence length="324" mass="34375">MKASFPLSLRIALGALVLASSSLAHAWPDRAVKLIVPSAAGGVIDVPARIYANFLSKEIGQPVVVENKTGAGGSIAVQAMLNAPADGHTILYTGSSVLAEIPHTMKPPYDPMRDIKPVASLAKYGLVLVVSPDYPASDMAGLAKQLKAEPESGSFASPSPGTLSHFGGEMLNRRLGVSMQHVPYPGAPPALVALMSKQVTMYIDSLVTSAPFVRAGKLKALAVSGTSRFPGLPQVPTFAEQGYPEFNNFGGELGIVVSPKMPAADVDKLYAVTRKIAGMPEYRDQVTRQGFEPVTPSSPQEFAQNVQSRYTNFGELIRTMNLKP</sequence>
<protein>
    <submittedName>
        <fullName evidence="3">Tripartite tricarboxylate transporter substrate binding protein</fullName>
    </submittedName>
</protein>
<dbReference type="EMBL" id="JALGBI010000001">
    <property type="protein sequence ID" value="MCJ0762361.1"/>
    <property type="molecule type" value="Genomic_DNA"/>
</dbReference>
<dbReference type="InterPro" id="IPR042100">
    <property type="entry name" value="Bug_dom1"/>
</dbReference>
<dbReference type="PANTHER" id="PTHR42928:SF5">
    <property type="entry name" value="BLR1237 PROTEIN"/>
    <property type="match status" value="1"/>
</dbReference>
<evidence type="ECO:0000256" key="2">
    <source>
        <dbReference type="SAM" id="SignalP"/>
    </source>
</evidence>
<dbReference type="PANTHER" id="PTHR42928">
    <property type="entry name" value="TRICARBOXYLATE-BINDING PROTEIN"/>
    <property type="match status" value="1"/>
</dbReference>
<gene>
    <name evidence="3" type="ORF">MMF98_03975</name>
</gene>
<dbReference type="Gene3D" id="3.40.190.150">
    <property type="entry name" value="Bordetella uptake gene, domain 1"/>
    <property type="match status" value="1"/>
</dbReference>
<comment type="similarity">
    <text evidence="1">Belongs to the UPF0065 (bug) family.</text>
</comment>
<name>A0A9X1VR88_9BURK</name>
<keyword evidence="4" id="KW-1185">Reference proteome</keyword>
<dbReference type="CDD" id="cd07012">
    <property type="entry name" value="PBP2_Bug_TTT"/>
    <property type="match status" value="1"/>
</dbReference>
<accession>A0A9X1VR88</accession>
<dbReference type="InterPro" id="IPR005064">
    <property type="entry name" value="BUG"/>
</dbReference>
<proteinExistence type="inferred from homology"/>
<dbReference type="Gene3D" id="3.40.190.10">
    <property type="entry name" value="Periplasmic binding protein-like II"/>
    <property type="match status" value="1"/>
</dbReference>
<dbReference type="PIRSF" id="PIRSF017082">
    <property type="entry name" value="YflP"/>
    <property type="match status" value="1"/>
</dbReference>
<organism evidence="3 4">
    <name type="scientific">Variovorax terrae</name>
    <dbReference type="NCBI Taxonomy" id="2923278"/>
    <lineage>
        <taxon>Bacteria</taxon>
        <taxon>Pseudomonadati</taxon>
        <taxon>Pseudomonadota</taxon>
        <taxon>Betaproteobacteria</taxon>
        <taxon>Burkholderiales</taxon>
        <taxon>Comamonadaceae</taxon>
        <taxon>Variovorax</taxon>
    </lineage>
</organism>
<evidence type="ECO:0000313" key="3">
    <source>
        <dbReference type="EMBL" id="MCJ0762361.1"/>
    </source>
</evidence>
<dbReference type="Pfam" id="PF03401">
    <property type="entry name" value="TctC"/>
    <property type="match status" value="1"/>
</dbReference>
<evidence type="ECO:0000313" key="4">
    <source>
        <dbReference type="Proteomes" id="UP001139447"/>
    </source>
</evidence>
<dbReference type="SUPFAM" id="SSF53850">
    <property type="entry name" value="Periplasmic binding protein-like II"/>
    <property type="match status" value="1"/>
</dbReference>
<evidence type="ECO:0000256" key="1">
    <source>
        <dbReference type="ARBA" id="ARBA00006987"/>
    </source>
</evidence>
<feature type="chain" id="PRO_5040759678" evidence="2">
    <location>
        <begin position="27"/>
        <end position="324"/>
    </location>
</feature>
<dbReference type="Proteomes" id="UP001139447">
    <property type="component" value="Unassembled WGS sequence"/>
</dbReference>